<dbReference type="Pfam" id="PF02599">
    <property type="entry name" value="CsrA"/>
    <property type="match status" value="1"/>
</dbReference>
<evidence type="ECO:0000256" key="4">
    <source>
        <dbReference type="ARBA" id="ARBA00022884"/>
    </source>
</evidence>
<dbReference type="GO" id="GO:0006402">
    <property type="term" value="P:mRNA catabolic process"/>
    <property type="evidence" value="ECO:0007669"/>
    <property type="project" value="InterPro"/>
</dbReference>
<dbReference type="EMBL" id="UINC01043046">
    <property type="protein sequence ID" value="SVB46508.1"/>
    <property type="molecule type" value="Genomic_DNA"/>
</dbReference>
<protein>
    <recommendedName>
        <fullName evidence="6">Carbon storage regulator</fullName>
    </recommendedName>
</protein>
<dbReference type="GO" id="GO:0006109">
    <property type="term" value="P:regulation of carbohydrate metabolic process"/>
    <property type="evidence" value="ECO:0007669"/>
    <property type="project" value="InterPro"/>
</dbReference>
<dbReference type="Gene3D" id="2.60.40.4380">
    <property type="entry name" value="Translational regulator CsrA"/>
    <property type="match status" value="1"/>
</dbReference>
<dbReference type="SUPFAM" id="SSF117130">
    <property type="entry name" value="CsrA-like"/>
    <property type="match status" value="1"/>
</dbReference>
<dbReference type="AlphaFoldDB" id="A0A382E746"/>
<dbReference type="GO" id="GO:0048027">
    <property type="term" value="F:mRNA 5'-UTR binding"/>
    <property type="evidence" value="ECO:0007669"/>
    <property type="project" value="TreeGrafter"/>
</dbReference>
<proteinExistence type="inferred from homology"/>
<evidence type="ECO:0000256" key="3">
    <source>
        <dbReference type="ARBA" id="ARBA00022845"/>
    </source>
</evidence>
<keyword evidence="1" id="KW-0963">Cytoplasm</keyword>
<dbReference type="PANTHER" id="PTHR34984:SF1">
    <property type="entry name" value="CARBON STORAGE REGULATOR"/>
    <property type="match status" value="1"/>
</dbReference>
<keyword evidence="4" id="KW-0694">RNA-binding</keyword>
<evidence type="ECO:0000256" key="1">
    <source>
        <dbReference type="ARBA" id="ARBA00022490"/>
    </source>
</evidence>
<accession>A0A382E746</accession>
<keyword evidence="3" id="KW-0810">Translation regulation</keyword>
<organism evidence="5">
    <name type="scientific">marine metagenome</name>
    <dbReference type="NCBI Taxonomy" id="408172"/>
    <lineage>
        <taxon>unclassified sequences</taxon>
        <taxon>metagenomes</taxon>
        <taxon>ecological metagenomes</taxon>
    </lineage>
</organism>
<evidence type="ECO:0008006" key="6">
    <source>
        <dbReference type="Google" id="ProtNLM"/>
    </source>
</evidence>
<dbReference type="HAMAP" id="MF_00167">
    <property type="entry name" value="CsrA"/>
    <property type="match status" value="1"/>
</dbReference>
<sequence length="76" mass="8513">MLVLSRKTNESIVIDGKIYLNILRLEGDSVKVGVTAPKEVTVLRKEIYDEILESNKAAAAVPAREDLQLFLSKKRD</sequence>
<dbReference type="FunFam" id="2.60.40.4380:FF:000002">
    <property type="entry name" value="Translational regulator CsrA"/>
    <property type="match status" value="1"/>
</dbReference>
<gene>
    <name evidence="5" type="ORF">METZ01_LOCUS199362</name>
</gene>
<dbReference type="NCBIfam" id="TIGR00202">
    <property type="entry name" value="csrA"/>
    <property type="match status" value="1"/>
</dbReference>
<evidence type="ECO:0000256" key="2">
    <source>
        <dbReference type="ARBA" id="ARBA00022491"/>
    </source>
</evidence>
<dbReference type="InterPro" id="IPR003751">
    <property type="entry name" value="CsrA"/>
</dbReference>
<dbReference type="GO" id="GO:0045947">
    <property type="term" value="P:negative regulation of translational initiation"/>
    <property type="evidence" value="ECO:0007669"/>
    <property type="project" value="TreeGrafter"/>
</dbReference>
<dbReference type="NCBIfam" id="NF002469">
    <property type="entry name" value="PRK01712.1"/>
    <property type="match status" value="1"/>
</dbReference>
<evidence type="ECO:0000313" key="5">
    <source>
        <dbReference type="EMBL" id="SVB46508.1"/>
    </source>
</evidence>
<name>A0A382E746_9ZZZZ</name>
<dbReference type="GO" id="GO:0005829">
    <property type="term" value="C:cytosol"/>
    <property type="evidence" value="ECO:0007669"/>
    <property type="project" value="TreeGrafter"/>
</dbReference>
<reference evidence="5" key="1">
    <citation type="submission" date="2018-05" db="EMBL/GenBank/DDBJ databases">
        <authorList>
            <person name="Lanie J.A."/>
            <person name="Ng W.-L."/>
            <person name="Kazmierczak K.M."/>
            <person name="Andrzejewski T.M."/>
            <person name="Davidsen T.M."/>
            <person name="Wayne K.J."/>
            <person name="Tettelin H."/>
            <person name="Glass J.I."/>
            <person name="Rusch D."/>
            <person name="Podicherti R."/>
            <person name="Tsui H.-C.T."/>
            <person name="Winkler M.E."/>
        </authorList>
    </citation>
    <scope>NUCLEOTIDE SEQUENCE</scope>
</reference>
<keyword evidence="2" id="KW-0678">Repressor</keyword>
<dbReference type="InterPro" id="IPR036107">
    <property type="entry name" value="CsrA_sf"/>
</dbReference>
<dbReference type="PANTHER" id="PTHR34984">
    <property type="entry name" value="CARBON STORAGE REGULATOR"/>
    <property type="match status" value="1"/>
</dbReference>